<evidence type="ECO:0000259" key="3">
    <source>
        <dbReference type="Pfam" id="PF13717"/>
    </source>
</evidence>
<keyword evidence="2" id="KW-1133">Transmembrane helix</keyword>
<dbReference type="Proteomes" id="UP000199169">
    <property type="component" value="Unassembled WGS sequence"/>
</dbReference>
<feature type="domain" description="Zinc finger/thioredoxin putative" evidence="3">
    <location>
        <begin position="1"/>
        <end position="35"/>
    </location>
</feature>
<protein>
    <recommendedName>
        <fullName evidence="3">Zinc finger/thioredoxin putative domain-containing protein</fullName>
    </recommendedName>
</protein>
<reference evidence="4 5" key="1">
    <citation type="submission" date="2016-06" db="EMBL/GenBank/DDBJ databases">
        <authorList>
            <person name="Kjaerup R.B."/>
            <person name="Dalgaard T.S."/>
            <person name="Juul-Madsen H.R."/>
        </authorList>
    </citation>
    <scope>NUCLEOTIDE SEQUENCE [LARGE SCALE GENOMIC DNA]</scope>
    <source>
        <strain evidence="4">3</strain>
    </source>
</reference>
<keyword evidence="5" id="KW-1185">Reference proteome</keyword>
<keyword evidence="2" id="KW-0472">Membrane</keyword>
<evidence type="ECO:0000313" key="5">
    <source>
        <dbReference type="Proteomes" id="UP000199169"/>
    </source>
</evidence>
<dbReference type="InterPro" id="IPR021834">
    <property type="entry name" value="DUF3426"/>
</dbReference>
<evidence type="ECO:0000256" key="2">
    <source>
        <dbReference type="SAM" id="Phobius"/>
    </source>
</evidence>
<dbReference type="EMBL" id="FLQX01000146">
    <property type="protein sequence ID" value="SBT09221.1"/>
    <property type="molecule type" value="Genomic_DNA"/>
</dbReference>
<dbReference type="Pfam" id="PF13717">
    <property type="entry name" value="Zn_ribbon_4"/>
    <property type="match status" value="1"/>
</dbReference>
<sequence>MKTCCPNCRTIFLVTAEQLGARAGRVRCGQCRTVFSGFERLLDDSESVVALSPSPPGHADHETPAAAPPLPDEEDALHAEGGSTGVLPPQASDALFADLPAHSSAEGAGCALSSHASAATDSLDLPRATREVAGDSRRLGGVMNQPSGSPAARHFNKPFAVVAMLLVATLAGQLAFHFRTAIAIASPGLQPTLEALSGALGSDMPLPRDADQISIEASDLQSEPGRSTLLALQVTLHNRASHAQAYPALDLALTDTSDRTIARRVLLPDDYLPPTTLEQKAFAPNADLEARLWLDVKPLDAAGYRLYVFYP</sequence>
<dbReference type="AlphaFoldDB" id="A0A1A8XWW8"/>
<gene>
    <name evidence="4" type="ORF">ACCAA_670110</name>
</gene>
<evidence type="ECO:0000313" key="4">
    <source>
        <dbReference type="EMBL" id="SBT09221.1"/>
    </source>
</evidence>
<dbReference type="Pfam" id="PF11906">
    <property type="entry name" value="DUF3426"/>
    <property type="match status" value="1"/>
</dbReference>
<proteinExistence type="predicted"/>
<dbReference type="InterPro" id="IPR011723">
    <property type="entry name" value="Znf/thioredoxin_put"/>
</dbReference>
<accession>A0A1A8XWW8</accession>
<organism evidence="4 5">
    <name type="scientific">Candidatus Accumulibacter aalborgensis</name>
    <dbReference type="NCBI Taxonomy" id="1860102"/>
    <lineage>
        <taxon>Bacteria</taxon>
        <taxon>Pseudomonadati</taxon>
        <taxon>Pseudomonadota</taxon>
        <taxon>Betaproteobacteria</taxon>
        <taxon>Candidatus Accumulibacter</taxon>
    </lineage>
</organism>
<evidence type="ECO:0000256" key="1">
    <source>
        <dbReference type="SAM" id="MobiDB-lite"/>
    </source>
</evidence>
<feature type="region of interest" description="Disordered" evidence="1">
    <location>
        <begin position="48"/>
        <end position="84"/>
    </location>
</feature>
<keyword evidence="2" id="KW-0812">Transmembrane</keyword>
<feature type="transmembrane region" description="Helical" evidence="2">
    <location>
        <begin position="159"/>
        <end position="178"/>
    </location>
</feature>
<dbReference type="NCBIfam" id="TIGR02098">
    <property type="entry name" value="MJ0042_CXXC"/>
    <property type="match status" value="1"/>
</dbReference>
<dbReference type="STRING" id="1860102.ACCAA_670110"/>
<dbReference type="RefSeq" id="WP_186408694.1">
    <property type="nucleotide sequence ID" value="NZ_FLQX01000146.1"/>
</dbReference>
<name>A0A1A8XWW8_9PROT</name>